<dbReference type="EMBL" id="CP027754">
    <property type="protein sequence ID" value="AZE56322.1"/>
    <property type="molecule type" value="Genomic_DNA"/>
</dbReference>
<dbReference type="RefSeq" id="WP_124378678.1">
    <property type="nucleotide sequence ID" value="NZ_CP027754.1"/>
</dbReference>
<evidence type="ECO:0000313" key="2">
    <source>
        <dbReference type="Proteomes" id="UP000268696"/>
    </source>
</evidence>
<name>A0A3G7UCG6_9PSED</name>
<organism evidence="1 2">
    <name type="scientific">Pseudomonas synxantha</name>
    <dbReference type="NCBI Taxonomy" id="47883"/>
    <lineage>
        <taxon>Bacteria</taxon>
        <taxon>Pseudomonadati</taxon>
        <taxon>Pseudomonadota</taxon>
        <taxon>Gammaproteobacteria</taxon>
        <taxon>Pseudomonadales</taxon>
        <taxon>Pseudomonadaceae</taxon>
        <taxon>Pseudomonas</taxon>
    </lineage>
</organism>
<evidence type="ECO:0000313" key="1">
    <source>
        <dbReference type="EMBL" id="AZE56322.1"/>
    </source>
</evidence>
<accession>A0A3G7UCG6</accession>
<reference evidence="1 2" key="1">
    <citation type="submission" date="2018-03" db="EMBL/GenBank/DDBJ databases">
        <title>Diversity of phytobeneficial traits revealed by whole-genome analysis of worldwide-isolated phenazine-producing Pseudomonas spp.</title>
        <authorList>
            <person name="Biessy A."/>
            <person name="Novinscak A."/>
            <person name="Blom J."/>
            <person name="Leger G."/>
            <person name="Thomashow L.S."/>
            <person name="Cazorla F.M."/>
            <person name="Josic D."/>
            <person name="Filion M."/>
        </authorList>
    </citation>
    <scope>NUCLEOTIDE SEQUENCE [LARGE SCALE GENOMIC DNA]</scope>
    <source>
        <strain evidence="1 2">30B</strain>
    </source>
</reference>
<sequence length="76" mass="8769">MIHIKNLVLNINIETPTSILGKTSEQQSDEYRKRIQVEDDMKANIISRMIYRQRLADWARSRFGDDVANTILGGGY</sequence>
<gene>
    <name evidence="1" type="ORF">C4K03_4175</name>
</gene>
<dbReference type="AlphaFoldDB" id="A0A3G7UCG6"/>
<dbReference type="Proteomes" id="UP000268696">
    <property type="component" value="Chromosome"/>
</dbReference>
<protein>
    <submittedName>
        <fullName evidence="1">Uncharacterized protein</fullName>
    </submittedName>
</protein>
<proteinExistence type="predicted"/>